<sequence length="148" mass="17486">MIQILWASQRKTIPGKLFNFSSDIKIPNRFIYIDQRHRQSAGTNMEVDIYASAATEIWLAESKWRQKPVGKKAVEHLLRQAEIVKERKGDKLKVLRLWLFSYSGVTQNAEELLRKHNILWTTKHDLNELLKFVHLRELPDLEKSKNHK</sequence>
<evidence type="ECO:0000313" key="1">
    <source>
        <dbReference type="EMBL" id="ETR66730.1"/>
    </source>
</evidence>
<organism evidence="1 2">
    <name type="scientific">Candidatus Magnetoglobus multicellularis str. Araruama</name>
    <dbReference type="NCBI Taxonomy" id="890399"/>
    <lineage>
        <taxon>Bacteria</taxon>
        <taxon>Pseudomonadati</taxon>
        <taxon>Thermodesulfobacteriota</taxon>
        <taxon>Desulfobacteria</taxon>
        <taxon>Desulfobacterales</taxon>
        <taxon>Desulfobacteraceae</taxon>
        <taxon>Candidatus Magnetoglobus</taxon>
    </lineage>
</organism>
<comment type="caution">
    <text evidence="1">The sequence shown here is derived from an EMBL/GenBank/DDBJ whole genome shotgun (WGS) entry which is preliminary data.</text>
</comment>
<reference evidence="2" key="1">
    <citation type="submission" date="2012-11" db="EMBL/GenBank/DDBJ databases">
        <authorList>
            <person name="Lucero-Rivera Y.E."/>
            <person name="Tovar-Ramirez D."/>
        </authorList>
    </citation>
    <scope>NUCLEOTIDE SEQUENCE [LARGE SCALE GENOMIC DNA]</scope>
    <source>
        <strain evidence="2">Araruama</strain>
    </source>
</reference>
<protein>
    <recommendedName>
        <fullName evidence="3">Restriction endonuclease type IV Mrr domain-containing protein</fullName>
    </recommendedName>
</protein>
<name>A0A1V1NVW9_9BACT</name>
<evidence type="ECO:0008006" key="3">
    <source>
        <dbReference type="Google" id="ProtNLM"/>
    </source>
</evidence>
<dbReference type="Proteomes" id="UP000189670">
    <property type="component" value="Unassembled WGS sequence"/>
</dbReference>
<dbReference type="InterPro" id="IPR011335">
    <property type="entry name" value="Restrct_endonuc-II-like"/>
</dbReference>
<dbReference type="EMBL" id="ATBP01001785">
    <property type="protein sequence ID" value="ETR66730.1"/>
    <property type="molecule type" value="Genomic_DNA"/>
</dbReference>
<proteinExistence type="predicted"/>
<accession>A0A1V1NVW9</accession>
<dbReference type="SUPFAM" id="SSF52980">
    <property type="entry name" value="Restriction endonuclease-like"/>
    <property type="match status" value="1"/>
</dbReference>
<evidence type="ECO:0000313" key="2">
    <source>
        <dbReference type="Proteomes" id="UP000189670"/>
    </source>
</evidence>
<dbReference type="AlphaFoldDB" id="A0A1V1NVW9"/>
<gene>
    <name evidence="1" type="ORF">OMM_12420</name>
</gene>